<comment type="caution">
    <text evidence="1">The sequence shown here is derived from an EMBL/GenBank/DDBJ whole genome shotgun (WGS) entry which is preliminary data.</text>
</comment>
<protein>
    <submittedName>
        <fullName evidence="1">Uncharacterized protein</fullName>
    </submittedName>
</protein>
<organism evidence="1 2">
    <name type="scientific">Purpureocillium lilacinum</name>
    <name type="common">Paecilomyces lilacinus</name>
    <dbReference type="NCBI Taxonomy" id="33203"/>
    <lineage>
        <taxon>Eukaryota</taxon>
        <taxon>Fungi</taxon>
        <taxon>Dikarya</taxon>
        <taxon>Ascomycota</taxon>
        <taxon>Pezizomycotina</taxon>
        <taxon>Sordariomycetes</taxon>
        <taxon>Hypocreomycetidae</taxon>
        <taxon>Hypocreales</taxon>
        <taxon>Ophiocordycipitaceae</taxon>
        <taxon>Purpureocillium</taxon>
    </lineage>
</organism>
<dbReference type="Proteomes" id="UP001638806">
    <property type="component" value="Unassembled WGS sequence"/>
</dbReference>
<proteinExistence type="predicted"/>
<evidence type="ECO:0000313" key="2">
    <source>
        <dbReference type="Proteomes" id="UP001638806"/>
    </source>
</evidence>
<reference evidence="1" key="1">
    <citation type="submission" date="2024-12" db="EMBL/GenBank/DDBJ databases">
        <title>Comparative genomics and development of molecular markers within Purpureocillium lilacinum and among Purpureocillium species.</title>
        <authorList>
            <person name="Yeh Z.-Y."/>
            <person name="Ni N.-T."/>
            <person name="Lo P.-H."/>
            <person name="Mushyakhwo K."/>
            <person name="Lin C.-F."/>
            <person name="Nai Y.-S."/>
        </authorList>
    </citation>
    <scope>NUCLEOTIDE SEQUENCE</scope>
    <source>
        <strain evidence="1">NCHU-NPUST-175</strain>
    </source>
</reference>
<gene>
    <name evidence="1" type="ORF">ACCO45_007210</name>
</gene>
<keyword evidence="2" id="KW-1185">Reference proteome</keyword>
<evidence type="ECO:0000313" key="1">
    <source>
        <dbReference type="EMBL" id="KAL3959048.1"/>
    </source>
</evidence>
<dbReference type="EMBL" id="JBGNUJ010000006">
    <property type="protein sequence ID" value="KAL3959048.1"/>
    <property type="molecule type" value="Genomic_DNA"/>
</dbReference>
<accession>A0ACC4DUS3</accession>
<sequence>MAASMIGEQVFAWQKRGDKGQFQTLPRAGQTISGLLAACASRGPTTIKYPDLTCSPGSLARVSLDTPTCDCESIFCDTEALCGRTMRVVDPWSDCPSPEME</sequence>
<name>A0ACC4DUS3_PURLI</name>